<evidence type="ECO:0000313" key="4">
    <source>
        <dbReference type="EMBL" id="MFM4893484.1"/>
    </source>
</evidence>
<proteinExistence type="inferred from homology"/>
<evidence type="ECO:0000259" key="3">
    <source>
        <dbReference type="Pfam" id="PF01370"/>
    </source>
</evidence>
<gene>
    <name evidence="4" type="ORF">ACEUDJ_11485</name>
</gene>
<dbReference type="InterPro" id="IPR036291">
    <property type="entry name" value="NAD(P)-bd_dom_sf"/>
</dbReference>
<protein>
    <submittedName>
        <fullName evidence="4">NAD-dependent epimerase/dehydratase family protein</fullName>
    </submittedName>
</protein>
<dbReference type="GeneID" id="97220730"/>
<dbReference type="Proteomes" id="UP001630969">
    <property type="component" value="Unassembled WGS sequence"/>
</dbReference>
<organism evidence="4 5">
    <name type="scientific">Aeromonas bivalvium</name>
    <dbReference type="NCBI Taxonomy" id="440079"/>
    <lineage>
        <taxon>Bacteria</taxon>
        <taxon>Pseudomonadati</taxon>
        <taxon>Pseudomonadota</taxon>
        <taxon>Gammaproteobacteria</taxon>
        <taxon>Aeromonadales</taxon>
        <taxon>Aeromonadaceae</taxon>
        <taxon>Aeromonas</taxon>
    </lineage>
</organism>
<comment type="caution">
    <text evidence="4">The sequence shown here is derived from an EMBL/GenBank/DDBJ whole genome shotgun (WGS) entry which is preliminary data.</text>
</comment>
<dbReference type="InterPro" id="IPR001509">
    <property type="entry name" value="Epimerase_deHydtase"/>
</dbReference>
<evidence type="ECO:0000256" key="1">
    <source>
        <dbReference type="ARBA" id="ARBA00005125"/>
    </source>
</evidence>
<feature type="domain" description="NAD-dependent epimerase/dehydratase" evidence="3">
    <location>
        <begin position="3"/>
        <end position="220"/>
    </location>
</feature>
<dbReference type="Gene3D" id="3.40.50.720">
    <property type="entry name" value="NAD(P)-binding Rossmann-like Domain"/>
    <property type="match status" value="1"/>
</dbReference>
<dbReference type="PANTHER" id="PTHR43000">
    <property type="entry name" value="DTDP-D-GLUCOSE 4,6-DEHYDRATASE-RELATED"/>
    <property type="match status" value="1"/>
</dbReference>
<dbReference type="Pfam" id="PF01370">
    <property type="entry name" value="Epimerase"/>
    <property type="match status" value="1"/>
</dbReference>
<dbReference type="SUPFAM" id="SSF51735">
    <property type="entry name" value="NAD(P)-binding Rossmann-fold domains"/>
    <property type="match status" value="1"/>
</dbReference>
<sequence>MRVAVTGANGFLGAALSKYLLSKSIDIVRIQRCSGGDYIIDDINADTNWSPALEQCDTVIHVAAKVHTPSNGVNGLASFMEVNRDGTLNLARQAAALGVKRFIFISTIGVHGTKTNGQPFNEASPRQPHSDYAKSKNEAELGLKKLSLDTGMEVVVIRPTLIYGQDAPGNFNRLVKLIKCSPILPFALCNNKRSFISVNNLCDFIFTCVVNPDAANQEFVISDGRAVSISEFTNCIAGALGKKIFQLPIPVSLMLSSAKIFSCSFQAEQLLCDLDVDITKSTSLLKWMPPETMAVAISKIKSE</sequence>
<keyword evidence="5" id="KW-1185">Reference proteome</keyword>
<accession>A0ABW9GS77</accession>
<evidence type="ECO:0000256" key="2">
    <source>
        <dbReference type="ARBA" id="ARBA00007637"/>
    </source>
</evidence>
<evidence type="ECO:0000313" key="5">
    <source>
        <dbReference type="Proteomes" id="UP001630969"/>
    </source>
</evidence>
<dbReference type="EMBL" id="JBGXBU010000004">
    <property type="protein sequence ID" value="MFM4893484.1"/>
    <property type="molecule type" value="Genomic_DNA"/>
</dbReference>
<reference evidence="4 5" key="1">
    <citation type="submission" date="2024-09" db="EMBL/GenBank/DDBJ databases">
        <title>Aeromonas strains Genome sequencing and assembly.</title>
        <authorList>
            <person name="Hu X."/>
            <person name="Tang B."/>
        </authorList>
    </citation>
    <scope>NUCLEOTIDE SEQUENCE [LARGE SCALE GENOMIC DNA]</scope>
    <source>
        <strain evidence="4 5">NB23SCDHY001</strain>
    </source>
</reference>
<dbReference type="RefSeq" id="WP_408790251.1">
    <property type="nucleotide sequence ID" value="NZ_JBGXBU010000004.1"/>
</dbReference>
<comment type="pathway">
    <text evidence="1">Bacterial outer membrane biogenesis; LPS O-antigen biosynthesis.</text>
</comment>
<comment type="similarity">
    <text evidence="2">Belongs to the NAD(P)-dependent epimerase/dehydratase family.</text>
</comment>
<name>A0ABW9GS77_9GAMM</name>